<evidence type="ECO:0000313" key="1">
    <source>
        <dbReference type="EMBL" id="JAH84372.1"/>
    </source>
</evidence>
<reference evidence="1" key="2">
    <citation type="journal article" date="2015" name="Fish Shellfish Immunol.">
        <title>Early steps in the European eel (Anguilla anguilla)-Vibrio vulnificus interaction in the gills: Role of the RtxA13 toxin.</title>
        <authorList>
            <person name="Callol A."/>
            <person name="Pajuelo D."/>
            <person name="Ebbesson L."/>
            <person name="Teles M."/>
            <person name="MacKenzie S."/>
            <person name="Amaro C."/>
        </authorList>
    </citation>
    <scope>NUCLEOTIDE SEQUENCE</scope>
</reference>
<sequence length="14" mass="1667">MLLLILLGILWQLK</sequence>
<proteinExistence type="predicted"/>
<organism evidence="1">
    <name type="scientific">Anguilla anguilla</name>
    <name type="common">European freshwater eel</name>
    <name type="synonym">Muraena anguilla</name>
    <dbReference type="NCBI Taxonomy" id="7936"/>
    <lineage>
        <taxon>Eukaryota</taxon>
        <taxon>Metazoa</taxon>
        <taxon>Chordata</taxon>
        <taxon>Craniata</taxon>
        <taxon>Vertebrata</taxon>
        <taxon>Euteleostomi</taxon>
        <taxon>Actinopterygii</taxon>
        <taxon>Neopterygii</taxon>
        <taxon>Teleostei</taxon>
        <taxon>Anguilliformes</taxon>
        <taxon>Anguillidae</taxon>
        <taxon>Anguilla</taxon>
    </lineage>
</organism>
<dbReference type="EMBL" id="GBXM01024205">
    <property type="protein sequence ID" value="JAH84372.1"/>
    <property type="molecule type" value="Transcribed_RNA"/>
</dbReference>
<protein>
    <submittedName>
        <fullName evidence="1">Uncharacterized protein</fullName>
    </submittedName>
</protein>
<accession>A0A0E9W1Z6</accession>
<name>A0A0E9W1Z6_ANGAN</name>
<reference evidence="1" key="1">
    <citation type="submission" date="2014-11" db="EMBL/GenBank/DDBJ databases">
        <authorList>
            <person name="Amaro Gonzalez C."/>
        </authorList>
    </citation>
    <scope>NUCLEOTIDE SEQUENCE</scope>
</reference>